<dbReference type="EMBL" id="CAJNOJ010000001">
    <property type="protein sequence ID" value="CAF0722820.1"/>
    <property type="molecule type" value="Genomic_DNA"/>
</dbReference>
<name>A0A813MLL9_ADIRI</name>
<dbReference type="SMART" id="SM00174">
    <property type="entry name" value="RHO"/>
    <property type="match status" value="1"/>
</dbReference>
<keyword evidence="4" id="KW-0547">Nucleotide-binding</keyword>
<dbReference type="Proteomes" id="UP000663828">
    <property type="component" value="Unassembled WGS sequence"/>
</dbReference>
<evidence type="ECO:0000256" key="8">
    <source>
        <dbReference type="ARBA" id="ARBA00023288"/>
    </source>
</evidence>
<dbReference type="GO" id="GO:0007165">
    <property type="term" value="P:signal transduction"/>
    <property type="evidence" value="ECO:0007669"/>
    <property type="project" value="InterPro"/>
</dbReference>
<sequence length="236" mass="26546">MTEYKLVVVGGKFFNEEKGRQSILTLSVVFFFIKKAGGVGKSALTIQLIQNHFIDEYDPTIEDSYRKQAVVDGETCLLDILDTAGQEEYSAMRDQYMRGGEGFLCVFAVNSAKSFEEIKQYREQIKRVKDADDIPMVLVGNKIDLPTRTIDLSYAKDFAASLSMPFVQTSAKTRQGVEEAFYTLVREIRKYKERTRKDRKGRKNKNGNSNSGGKSSAKDGRGQGGKRGGKRMCLLM</sequence>
<dbReference type="FunFam" id="3.40.50.300:FF:000096">
    <property type="entry name" value="KRAS proto-oncogene, GTPase"/>
    <property type="match status" value="1"/>
</dbReference>
<dbReference type="Pfam" id="PF00071">
    <property type="entry name" value="Ras"/>
    <property type="match status" value="1"/>
</dbReference>
<evidence type="ECO:0000256" key="7">
    <source>
        <dbReference type="ARBA" id="ARBA00023136"/>
    </source>
</evidence>
<dbReference type="InterPro" id="IPR001806">
    <property type="entry name" value="Small_GTPase"/>
</dbReference>
<reference evidence="12" key="1">
    <citation type="submission" date="2021-02" db="EMBL/GenBank/DDBJ databases">
        <authorList>
            <person name="Nowell W R."/>
        </authorList>
    </citation>
    <scope>NUCLEOTIDE SEQUENCE</scope>
</reference>
<evidence type="ECO:0000256" key="2">
    <source>
        <dbReference type="ARBA" id="ARBA00008344"/>
    </source>
</evidence>
<accession>A0A813MLL9</accession>
<dbReference type="NCBIfam" id="TIGR00231">
    <property type="entry name" value="small_GTP"/>
    <property type="match status" value="1"/>
</dbReference>
<keyword evidence="5" id="KW-0378">Hydrolase</keyword>
<comment type="catalytic activity">
    <reaction evidence="10">
        <text>GTP + H2O = GDP + phosphate + H(+)</text>
        <dbReference type="Rhea" id="RHEA:19669"/>
        <dbReference type="ChEBI" id="CHEBI:15377"/>
        <dbReference type="ChEBI" id="CHEBI:15378"/>
        <dbReference type="ChEBI" id="CHEBI:37565"/>
        <dbReference type="ChEBI" id="CHEBI:43474"/>
        <dbReference type="ChEBI" id="CHEBI:58189"/>
        <dbReference type="EC" id="3.6.5.2"/>
    </reaction>
</comment>
<dbReference type="SMART" id="SM00175">
    <property type="entry name" value="RAB"/>
    <property type="match status" value="1"/>
</dbReference>
<dbReference type="InterPro" id="IPR020849">
    <property type="entry name" value="Small_GTPase_Ras-type"/>
</dbReference>
<comment type="subcellular location">
    <subcellularLocation>
        <location evidence="1">Membrane</location>
        <topology evidence="1">Lipid-anchor</topology>
    </subcellularLocation>
</comment>
<organism evidence="12 15">
    <name type="scientific">Adineta ricciae</name>
    <name type="common">Rotifer</name>
    <dbReference type="NCBI Taxonomy" id="249248"/>
    <lineage>
        <taxon>Eukaryota</taxon>
        <taxon>Metazoa</taxon>
        <taxon>Spiralia</taxon>
        <taxon>Gnathifera</taxon>
        <taxon>Rotifera</taxon>
        <taxon>Eurotatoria</taxon>
        <taxon>Bdelloidea</taxon>
        <taxon>Adinetida</taxon>
        <taxon>Adinetidae</taxon>
        <taxon>Adineta</taxon>
    </lineage>
</organism>
<gene>
    <name evidence="12" type="ORF">EDS130_LOCUS426</name>
    <name evidence="13" type="ORF">XAT740_LOCUS12797</name>
</gene>
<dbReference type="Gene3D" id="3.40.50.300">
    <property type="entry name" value="P-loop containing nucleotide triphosphate hydrolases"/>
    <property type="match status" value="1"/>
</dbReference>
<evidence type="ECO:0000313" key="15">
    <source>
        <dbReference type="Proteomes" id="UP000663852"/>
    </source>
</evidence>
<evidence type="ECO:0000256" key="5">
    <source>
        <dbReference type="ARBA" id="ARBA00022801"/>
    </source>
</evidence>
<proteinExistence type="inferred from homology"/>
<feature type="compositionally biased region" description="Low complexity" evidence="11">
    <location>
        <begin position="206"/>
        <end position="215"/>
    </location>
</feature>
<protein>
    <recommendedName>
        <fullName evidence="3">small monomeric GTPase</fullName>
        <ecNumber evidence="3">3.6.5.2</ecNumber>
    </recommendedName>
</protein>
<dbReference type="EMBL" id="CAJNOR010000729">
    <property type="protein sequence ID" value="CAF0992988.1"/>
    <property type="molecule type" value="Genomic_DNA"/>
</dbReference>
<dbReference type="GO" id="GO:0016020">
    <property type="term" value="C:membrane"/>
    <property type="evidence" value="ECO:0007669"/>
    <property type="project" value="UniProtKB-SubCell"/>
</dbReference>
<keyword evidence="9" id="KW-0636">Prenylation</keyword>
<dbReference type="PROSITE" id="PS51419">
    <property type="entry name" value="RAB"/>
    <property type="match status" value="1"/>
</dbReference>
<dbReference type="PROSITE" id="PS51420">
    <property type="entry name" value="RHO"/>
    <property type="match status" value="1"/>
</dbReference>
<dbReference type="GO" id="GO:0005525">
    <property type="term" value="F:GTP binding"/>
    <property type="evidence" value="ECO:0007669"/>
    <property type="project" value="UniProtKB-KW"/>
</dbReference>
<keyword evidence="14" id="KW-1185">Reference proteome</keyword>
<evidence type="ECO:0000256" key="6">
    <source>
        <dbReference type="ARBA" id="ARBA00023134"/>
    </source>
</evidence>
<dbReference type="EC" id="3.6.5.2" evidence="3"/>
<dbReference type="AlphaFoldDB" id="A0A813MLL9"/>
<dbReference type="CDD" id="cd04138">
    <property type="entry name" value="H_N_K_Ras_like"/>
    <property type="match status" value="1"/>
</dbReference>
<keyword evidence="8" id="KW-0449">Lipoprotein</keyword>
<keyword evidence="7" id="KW-0472">Membrane</keyword>
<evidence type="ECO:0000256" key="10">
    <source>
        <dbReference type="ARBA" id="ARBA00048098"/>
    </source>
</evidence>
<dbReference type="PANTHER" id="PTHR24070">
    <property type="entry name" value="RAS, DI-RAS, AND RHEB FAMILY MEMBERS OF SMALL GTPASE SUPERFAMILY"/>
    <property type="match status" value="1"/>
</dbReference>
<evidence type="ECO:0000256" key="1">
    <source>
        <dbReference type="ARBA" id="ARBA00004635"/>
    </source>
</evidence>
<evidence type="ECO:0000313" key="12">
    <source>
        <dbReference type="EMBL" id="CAF0722820.1"/>
    </source>
</evidence>
<dbReference type="SMART" id="SM00173">
    <property type="entry name" value="RAS"/>
    <property type="match status" value="1"/>
</dbReference>
<evidence type="ECO:0000256" key="9">
    <source>
        <dbReference type="ARBA" id="ARBA00023289"/>
    </source>
</evidence>
<dbReference type="OrthoDB" id="5976022at2759"/>
<dbReference type="GO" id="GO:0003925">
    <property type="term" value="F:G protein activity"/>
    <property type="evidence" value="ECO:0007669"/>
    <property type="project" value="UniProtKB-EC"/>
</dbReference>
<feature type="compositionally biased region" description="Basic residues" evidence="11">
    <location>
        <begin position="193"/>
        <end position="205"/>
    </location>
</feature>
<evidence type="ECO:0000256" key="3">
    <source>
        <dbReference type="ARBA" id="ARBA00011984"/>
    </source>
</evidence>
<comment type="similarity">
    <text evidence="2">Belongs to the small GTPase superfamily. Ras family.</text>
</comment>
<dbReference type="PROSITE" id="PS51421">
    <property type="entry name" value="RAS"/>
    <property type="match status" value="1"/>
</dbReference>
<feature type="region of interest" description="Disordered" evidence="11">
    <location>
        <begin position="193"/>
        <end position="236"/>
    </location>
</feature>
<comment type="caution">
    <text evidence="12">The sequence shown here is derived from an EMBL/GenBank/DDBJ whole genome shotgun (WGS) entry which is preliminary data.</text>
</comment>
<dbReference type="PRINTS" id="PR00449">
    <property type="entry name" value="RASTRNSFRMNG"/>
</dbReference>
<evidence type="ECO:0000256" key="4">
    <source>
        <dbReference type="ARBA" id="ARBA00022741"/>
    </source>
</evidence>
<dbReference type="Proteomes" id="UP000663852">
    <property type="component" value="Unassembled WGS sequence"/>
</dbReference>
<evidence type="ECO:0000313" key="13">
    <source>
        <dbReference type="EMBL" id="CAF0992988.1"/>
    </source>
</evidence>
<dbReference type="InterPro" id="IPR005225">
    <property type="entry name" value="Small_GTP-bd"/>
</dbReference>
<keyword evidence="6" id="KW-0342">GTP-binding</keyword>
<evidence type="ECO:0000313" key="14">
    <source>
        <dbReference type="Proteomes" id="UP000663828"/>
    </source>
</evidence>
<dbReference type="SUPFAM" id="SSF52540">
    <property type="entry name" value="P-loop containing nucleoside triphosphate hydrolases"/>
    <property type="match status" value="1"/>
</dbReference>
<evidence type="ECO:0000256" key="11">
    <source>
        <dbReference type="SAM" id="MobiDB-lite"/>
    </source>
</evidence>
<dbReference type="InterPro" id="IPR027417">
    <property type="entry name" value="P-loop_NTPase"/>
</dbReference>